<accession>A0A430FAE9</accession>
<dbReference type="EMBL" id="QXGI01000001">
    <property type="protein sequence ID" value="RSX49799.1"/>
    <property type="molecule type" value="Genomic_DNA"/>
</dbReference>
<feature type="domain" description="ATPase AAA-type core" evidence="1">
    <location>
        <begin position="244"/>
        <end position="351"/>
    </location>
</feature>
<dbReference type="InterPro" id="IPR003959">
    <property type="entry name" value="ATPase_AAA_core"/>
</dbReference>
<dbReference type="InterPro" id="IPR051396">
    <property type="entry name" value="Bact_Antivir_Def_Nuclease"/>
</dbReference>
<evidence type="ECO:0000259" key="1">
    <source>
        <dbReference type="Pfam" id="PF13304"/>
    </source>
</evidence>
<dbReference type="PANTHER" id="PTHR43581:SF2">
    <property type="entry name" value="EXCINUCLEASE ATPASE SUBUNIT"/>
    <property type="match status" value="1"/>
</dbReference>
<dbReference type="PANTHER" id="PTHR43581">
    <property type="entry name" value="ATP/GTP PHOSPHATASE"/>
    <property type="match status" value="1"/>
</dbReference>
<dbReference type="GO" id="GO:0016887">
    <property type="term" value="F:ATP hydrolysis activity"/>
    <property type="evidence" value="ECO:0007669"/>
    <property type="project" value="InterPro"/>
</dbReference>
<keyword evidence="3" id="KW-1185">Reference proteome</keyword>
<dbReference type="GO" id="GO:0005524">
    <property type="term" value="F:ATP binding"/>
    <property type="evidence" value="ECO:0007669"/>
    <property type="project" value="InterPro"/>
</dbReference>
<dbReference type="SUPFAM" id="SSF52540">
    <property type="entry name" value="P-loop containing nucleoside triphosphate hydrolases"/>
    <property type="match status" value="1"/>
</dbReference>
<evidence type="ECO:0000313" key="2">
    <source>
        <dbReference type="EMBL" id="RSX49799.1"/>
    </source>
</evidence>
<dbReference type="Proteomes" id="UP000288052">
    <property type="component" value="Unassembled WGS sequence"/>
</dbReference>
<dbReference type="Pfam" id="PF13304">
    <property type="entry name" value="AAA_21"/>
    <property type="match status" value="1"/>
</dbReference>
<evidence type="ECO:0000313" key="3">
    <source>
        <dbReference type="Proteomes" id="UP000288052"/>
    </source>
</evidence>
<proteinExistence type="predicted"/>
<name>A0A430FAE9_9BIFI</name>
<comment type="caution">
    <text evidence="2">The sequence shown here is derived from an EMBL/GenBank/DDBJ whole genome shotgun (WGS) entry which is preliminary data.</text>
</comment>
<protein>
    <submittedName>
        <fullName evidence="2">AAA domain, putative AbiEii toxin, Type IV TA system</fullName>
    </submittedName>
</protein>
<reference evidence="2 3" key="1">
    <citation type="submission" date="2018-09" db="EMBL/GenBank/DDBJ databases">
        <title>Characterization of the phylogenetic diversity of five novel species belonging to the genus Bifidobacterium.</title>
        <authorList>
            <person name="Lugli G.A."/>
            <person name="Duranti S."/>
            <person name="Milani C."/>
        </authorList>
    </citation>
    <scope>NUCLEOTIDE SEQUENCE [LARGE SCALE GENOMIC DNA]</scope>
    <source>
        <strain evidence="2 3">2020B</strain>
    </source>
</reference>
<dbReference type="InterPro" id="IPR027417">
    <property type="entry name" value="P-loop_NTPase"/>
</dbReference>
<dbReference type="AlphaFoldDB" id="A0A430FAE9"/>
<sequence>MRLNGITVLVGENGTGKSTICRTLYATVKALRKNTDDIRRSRADSLFTLLLDYCLRTDRTDTITAPIGQAVEEMADELAALGPERTDRATVTRLLDRFLPPDDTEEDGKERTLLIDRLCKRLSFGDAEVLDRVRADVLRREHITNRDDTDGWMELENAGRGPDRLTVGGHVGSDADAATPPIGWGGDVTMLDGPRLLDGMVRSSIPHRNPWLRKPDDGHAADLRDKILAGGETDAVTQLAVDDAISRTLRSLRAHAGGELLIDRYGLKFKEDGVGRDLDMRDVSDGRKTFIMLLRLLGDNRIGEDDVLILDEPEIHLHPEWQLDLADMLVELRRAFNLTILVSTHSPYFLEALETYAARHGIADDMTCYMTRRKAQGGCVCEDITRNLEKAYGVLAAPFDRLDEERNAR</sequence>
<organism evidence="2 3">
    <name type="scientific">Bifidobacterium castoris</name>
    <dbReference type="NCBI Taxonomy" id="2306972"/>
    <lineage>
        <taxon>Bacteria</taxon>
        <taxon>Bacillati</taxon>
        <taxon>Actinomycetota</taxon>
        <taxon>Actinomycetes</taxon>
        <taxon>Bifidobacteriales</taxon>
        <taxon>Bifidobacteriaceae</taxon>
        <taxon>Bifidobacterium</taxon>
    </lineage>
</organism>
<gene>
    <name evidence="2" type="ORF">D2E22_0260</name>
</gene>
<dbReference type="Gene3D" id="3.40.50.300">
    <property type="entry name" value="P-loop containing nucleotide triphosphate hydrolases"/>
    <property type="match status" value="1"/>
</dbReference>